<dbReference type="EMBL" id="KK583192">
    <property type="protein sequence ID" value="KDO33937.1"/>
    <property type="molecule type" value="Genomic_DNA"/>
</dbReference>
<accession>A0A067D4I5</accession>
<feature type="region of interest" description="Disordered" evidence="1">
    <location>
        <begin position="14"/>
        <end position="94"/>
    </location>
</feature>
<dbReference type="RefSeq" id="XP_012195571.1">
    <property type="nucleotide sequence ID" value="XM_012340181.1"/>
</dbReference>
<sequence>MATVSAMAAMAKQELRSMMESDEADDIGSDAATTSNASAPLSPSPAPTRRARTRSSSLSAKSGGEDNDEYDAHSEMGTPSKARPHAMSTAETNGLRRNVKVVVQRTADVEQRLPQMVDKIGTIVETPRHPNTWFRVRFENGKVLTFRASGLRPLRDAQADGLHLDQQLADDDDDRMHVDDDADADDEMHDAKSSFAKGSRVTLKLDDAAKRNKDLKPLNGSACTILEVLPSGYKVQPTNDPSMTRIVKRKLLRLLEDDATATDDDAKKSATTNDEADSDGDNDDDNDYDPMSSKAVAADARRKPKKKDQGTFLSDIDTEMWIGRRVRINVGKYSGQPAIVLKSGNGWVQLQVDDPMAPKTAKRAYELTLLESVDAIALLPPSSKPDGSEIDETGTNAGDSDVAAADDSNLDSQDDERKGGALSRRRGHYGVSWIERKVLLPANGGSGIVKKADRETCTVEVDNISKTLKVFRKSDLVLMEEDVVQRSRRTTTTNGNNRNAKGLHLPEGAVLMGITSTRYAMFQDQVKKHVMRRRDKIKHRPNLRDWQAALDMQYTQVTDLHDELSPTIDLFLVASCTLCGVEKDLDGSCWNEACPRCSVWNPLAPASLAYSRLPKVPLLDPRTNRTLHADATDHVTVLRVEPEPPLPVVVDDDASLLKRKRVDDADVVTQDAPVAQPPKKQPINVVFREQQMKKPVVASPLKPLPTPPMTTSLSSSSNMISNLNNNNSPKPAIVPTTTALPTASFRPQYESVFGKKG</sequence>
<dbReference type="KEGG" id="spar:SPRG_01816"/>
<feature type="region of interest" description="Disordered" evidence="1">
    <location>
        <begin position="380"/>
        <end position="423"/>
    </location>
</feature>
<reference evidence="2 3" key="1">
    <citation type="journal article" date="2013" name="PLoS Genet.">
        <title>Distinctive expansion of potential virulence genes in the genome of the oomycete fish pathogen Saprolegnia parasitica.</title>
        <authorList>
            <person name="Jiang R.H."/>
            <person name="de Bruijn I."/>
            <person name="Haas B.J."/>
            <person name="Belmonte R."/>
            <person name="Lobach L."/>
            <person name="Christie J."/>
            <person name="van den Ackerveken G."/>
            <person name="Bottin A."/>
            <person name="Bulone V."/>
            <person name="Diaz-Moreno S.M."/>
            <person name="Dumas B."/>
            <person name="Fan L."/>
            <person name="Gaulin E."/>
            <person name="Govers F."/>
            <person name="Grenville-Briggs L.J."/>
            <person name="Horner N.R."/>
            <person name="Levin J.Z."/>
            <person name="Mammella M."/>
            <person name="Meijer H.J."/>
            <person name="Morris P."/>
            <person name="Nusbaum C."/>
            <person name="Oome S."/>
            <person name="Phillips A.J."/>
            <person name="van Rooyen D."/>
            <person name="Rzeszutek E."/>
            <person name="Saraiva M."/>
            <person name="Secombes C.J."/>
            <person name="Seidl M.F."/>
            <person name="Snel B."/>
            <person name="Stassen J.H."/>
            <person name="Sykes S."/>
            <person name="Tripathy S."/>
            <person name="van den Berg H."/>
            <person name="Vega-Arreguin J.C."/>
            <person name="Wawra S."/>
            <person name="Young S.K."/>
            <person name="Zeng Q."/>
            <person name="Dieguez-Uribeondo J."/>
            <person name="Russ C."/>
            <person name="Tyler B.M."/>
            <person name="van West P."/>
        </authorList>
    </citation>
    <scope>NUCLEOTIDE SEQUENCE [LARGE SCALE GENOMIC DNA]</scope>
    <source>
        <strain evidence="2 3">CBS 223.65</strain>
    </source>
</reference>
<dbReference type="GeneID" id="24124396"/>
<keyword evidence="3" id="KW-1185">Reference proteome</keyword>
<evidence type="ECO:0000313" key="3">
    <source>
        <dbReference type="Proteomes" id="UP000030745"/>
    </source>
</evidence>
<name>A0A067D4I5_SAPPC</name>
<dbReference type="Proteomes" id="UP000030745">
    <property type="component" value="Unassembled WGS sequence"/>
</dbReference>
<feature type="compositionally biased region" description="Acidic residues" evidence="1">
    <location>
        <begin position="274"/>
        <end position="288"/>
    </location>
</feature>
<gene>
    <name evidence="2" type="ORF">SPRG_01816</name>
</gene>
<feature type="region of interest" description="Disordered" evidence="1">
    <location>
        <begin position="262"/>
        <end position="310"/>
    </location>
</feature>
<protein>
    <submittedName>
        <fullName evidence="2">Uncharacterized protein</fullName>
    </submittedName>
</protein>
<evidence type="ECO:0000313" key="2">
    <source>
        <dbReference type="EMBL" id="KDO33937.1"/>
    </source>
</evidence>
<dbReference type="OrthoDB" id="191686at2759"/>
<organism evidence="2 3">
    <name type="scientific">Saprolegnia parasitica (strain CBS 223.65)</name>
    <dbReference type="NCBI Taxonomy" id="695850"/>
    <lineage>
        <taxon>Eukaryota</taxon>
        <taxon>Sar</taxon>
        <taxon>Stramenopiles</taxon>
        <taxon>Oomycota</taxon>
        <taxon>Saprolegniomycetes</taxon>
        <taxon>Saprolegniales</taxon>
        <taxon>Saprolegniaceae</taxon>
        <taxon>Saprolegnia</taxon>
    </lineage>
</organism>
<dbReference type="AlphaFoldDB" id="A0A067D4I5"/>
<feature type="compositionally biased region" description="Low complexity" evidence="1">
    <location>
        <begin position="31"/>
        <end position="41"/>
    </location>
</feature>
<feature type="region of interest" description="Disordered" evidence="1">
    <location>
        <begin position="168"/>
        <end position="191"/>
    </location>
</feature>
<proteinExistence type="predicted"/>
<dbReference type="VEuPathDB" id="FungiDB:SPRG_01816"/>
<dbReference type="OMA" id="WNNECPR"/>
<evidence type="ECO:0000256" key="1">
    <source>
        <dbReference type="SAM" id="MobiDB-lite"/>
    </source>
</evidence>